<evidence type="ECO:0000313" key="3">
    <source>
        <dbReference type="Proteomes" id="UP000030011"/>
    </source>
</evidence>
<comment type="caution">
    <text evidence="2">The sequence shown here is derived from an EMBL/GenBank/DDBJ whole genome shotgun (WGS) entry which is preliminary data.</text>
</comment>
<name>A0A0A0JFT2_9MICO</name>
<organism evidence="2 3">
    <name type="scientific">Knoellia subterranea KCTC 19937</name>
    <dbReference type="NCBI Taxonomy" id="1385521"/>
    <lineage>
        <taxon>Bacteria</taxon>
        <taxon>Bacillati</taxon>
        <taxon>Actinomycetota</taxon>
        <taxon>Actinomycetes</taxon>
        <taxon>Micrococcales</taxon>
        <taxon>Intrasporangiaceae</taxon>
        <taxon>Knoellia</taxon>
    </lineage>
</organism>
<feature type="compositionally biased region" description="Basic and acidic residues" evidence="1">
    <location>
        <begin position="7"/>
        <end position="16"/>
    </location>
</feature>
<dbReference type="Proteomes" id="UP000030011">
    <property type="component" value="Unassembled WGS sequence"/>
</dbReference>
<dbReference type="EMBL" id="AVPK01000012">
    <property type="protein sequence ID" value="KGN36310.1"/>
    <property type="molecule type" value="Genomic_DNA"/>
</dbReference>
<dbReference type="Pfam" id="PF12787">
    <property type="entry name" value="EcsC"/>
    <property type="match status" value="1"/>
</dbReference>
<dbReference type="InterPro" id="IPR024787">
    <property type="entry name" value="EcsC"/>
</dbReference>
<keyword evidence="3" id="KW-1185">Reference proteome</keyword>
<proteinExistence type="predicted"/>
<dbReference type="STRING" id="1385521.N803_05770"/>
<reference evidence="2 3" key="1">
    <citation type="submission" date="2013-08" db="EMBL/GenBank/DDBJ databases">
        <title>The genome sequence of Knoellia subterranea.</title>
        <authorList>
            <person name="Zhu W."/>
            <person name="Wang G."/>
        </authorList>
    </citation>
    <scope>NUCLEOTIDE SEQUENCE [LARGE SCALE GENOMIC DNA]</scope>
    <source>
        <strain evidence="2 3">KCTC 19937</strain>
    </source>
</reference>
<protein>
    <recommendedName>
        <fullName evidence="4">EcsC family protein</fullName>
    </recommendedName>
</protein>
<dbReference type="PANTHER" id="PTHR41260:SF1">
    <property type="entry name" value="PROTEIN ECSC"/>
    <property type="match status" value="1"/>
</dbReference>
<accession>A0A0A0JFT2</accession>
<evidence type="ECO:0000313" key="2">
    <source>
        <dbReference type="EMBL" id="KGN36310.1"/>
    </source>
</evidence>
<evidence type="ECO:0000256" key="1">
    <source>
        <dbReference type="SAM" id="MobiDB-lite"/>
    </source>
</evidence>
<feature type="region of interest" description="Disordered" evidence="1">
    <location>
        <begin position="1"/>
        <end position="37"/>
    </location>
</feature>
<evidence type="ECO:0008006" key="4">
    <source>
        <dbReference type="Google" id="ProtNLM"/>
    </source>
</evidence>
<dbReference type="AlphaFoldDB" id="A0A0A0JFT2"/>
<dbReference type="RefSeq" id="WP_035906991.1">
    <property type="nucleotide sequence ID" value="NZ_AVPK01000012.1"/>
</dbReference>
<dbReference type="eggNOG" id="ENOG502ZAV8">
    <property type="taxonomic scope" value="Bacteria"/>
</dbReference>
<dbReference type="PANTHER" id="PTHR41260">
    <property type="entry name" value="PROTEIN ECSC"/>
    <property type="match status" value="1"/>
</dbReference>
<gene>
    <name evidence="2" type="ORF">N803_05770</name>
</gene>
<sequence length="252" mass="26040">MGLFGFGKDDAKEAKDQIAQTKSALEQAQEAPKDQGFVGNSATKMVENLLDTGIDGKGPFDSAAKVAANALKKNGGNAEEAVDDIVKGHLKLAAASGFVTSLGGFITLPVSLPANVLGFYLLATRMTAAVASVRGHDITKPQIRTAVLLTLVGADADDLLAKAGMVAPTGRLTNLAAQRLPGPALMVVNKAIGFRLLSTAGKKTFSRFGRNVPIVGGVVGAGLDGWLLKRIADNARREFSVSAANSAQIEQG</sequence>
<dbReference type="OrthoDB" id="1425703at2"/>